<keyword evidence="1" id="KW-0812">Transmembrane</keyword>
<feature type="transmembrane region" description="Helical" evidence="1">
    <location>
        <begin position="6"/>
        <end position="31"/>
    </location>
</feature>
<evidence type="ECO:0000313" key="3">
    <source>
        <dbReference type="Proteomes" id="UP000038200"/>
    </source>
</evidence>
<dbReference type="STRING" id="1848903.CCAND38_160012"/>
<organism evidence="2 3">
    <name type="scientific">Capnocytophaga canis</name>
    <dbReference type="NCBI Taxonomy" id="1848903"/>
    <lineage>
        <taxon>Bacteria</taxon>
        <taxon>Pseudomonadati</taxon>
        <taxon>Bacteroidota</taxon>
        <taxon>Flavobacteriia</taxon>
        <taxon>Flavobacteriales</taxon>
        <taxon>Flavobacteriaceae</taxon>
        <taxon>Capnocytophaga</taxon>
    </lineage>
</organism>
<accession>A0A0B7IS46</accession>
<evidence type="ECO:0000313" key="2">
    <source>
        <dbReference type="EMBL" id="CEN52862.1"/>
    </source>
</evidence>
<keyword evidence="1" id="KW-0472">Membrane</keyword>
<proteinExistence type="predicted"/>
<dbReference type="Proteomes" id="UP000038200">
    <property type="component" value="Unassembled WGS sequence"/>
</dbReference>
<evidence type="ECO:0000256" key="1">
    <source>
        <dbReference type="SAM" id="Phobius"/>
    </source>
</evidence>
<protein>
    <submittedName>
        <fullName evidence="2">Uncharacterized protein</fullName>
    </submittedName>
</protein>
<dbReference type="EMBL" id="CDOL01000219">
    <property type="protein sequence ID" value="CEN52862.1"/>
    <property type="molecule type" value="Genomic_DNA"/>
</dbReference>
<reference evidence="2 3" key="1">
    <citation type="submission" date="2015-01" db="EMBL/GenBank/DDBJ databases">
        <authorList>
            <person name="Xiang T."/>
            <person name="Song Y."/>
            <person name="Huang L."/>
            <person name="Wang B."/>
            <person name="Wu P."/>
        </authorList>
    </citation>
    <scope>NUCLEOTIDE SEQUENCE [LARGE SCALE GENOMIC DNA]</scope>
    <source>
        <strain evidence="2 3">CcD93</strain>
    </source>
</reference>
<sequence>MNYKFFVIVGLLGEEYIYSILFDLLRFFWFFKKYPYFYRKQIDSDYEIRKKIYRKSSKFRELFTENPRVAQSLERTLLQH</sequence>
<name>A0A0B7IS46_9FLAO</name>
<gene>
    <name evidence="2" type="ORF">CCAND93_310023</name>
</gene>
<dbReference type="AlphaFoldDB" id="A0A0B7IS46"/>
<keyword evidence="1" id="KW-1133">Transmembrane helix</keyword>